<dbReference type="GO" id="GO:0004022">
    <property type="term" value="F:alcohol dehydrogenase (NAD+) activity"/>
    <property type="evidence" value="ECO:0007669"/>
    <property type="project" value="TreeGrafter"/>
</dbReference>
<dbReference type="Gene3D" id="3.90.180.10">
    <property type="entry name" value="Medium-chain alcohol dehydrogenases, catalytic domain"/>
    <property type="match status" value="1"/>
</dbReference>
<keyword evidence="7" id="KW-1185">Reference proteome</keyword>
<reference evidence="6 7" key="1">
    <citation type="submission" date="2018-12" db="EMBL/GenBank/DDBJ databases">
        <authorList>
            <person name="Tiukova I."/>
            <person name="Dainat J."/>
        </authorList>
    </citation>
    <scope>NUCLEOTIDE SEQUENCE [LARGE SCALE GENOMIC DNA]</scope>
</reference>
<dbReference type="OrthoDB" id="1879366at2759"/>
<evidence type="ECO:0000259" key="5">
    <source>
        <dbReference type="Pfam" id="PF08240"/>
    </source>
</evidence>
<evidence type="ECO:0000256" key="4">
    <source>
        <dbReference type="ARBA" id="ARBA00023002"/>
    </source>
</evidence>
<dbReference type="PANTHER" id="PTHR42940">
    <property type="entry name" value="ALCOHOL DEHYDROGENASE 1-RELATED"/>
    <property type="match status" value="1"/>
</dbReference>
<evidence type="ECO:0000313" key="6">
    <source>
        <dbReference type="EMBL" id="VEU22813.1"/>
    </source>
</evidence>
<dbReference type="STRING" id="13370.A0A448YPJ4"/>
<evidence type="ECO:0000256" key="3">
    <source>
        <dbReference type="ARBA" id="ARBA00022833"/>
    </source>
</evidence>
<organism evidence="6 7">
    <name type="scientific">Brettanomyces naardenensis</name>
    <name type="common">Yeast</name>
    <dbReference type="NCBI Taxonomy" id="13370"/>
    <lineage>
        <taxon>Eukaryota</taxon>
        <taxon>Fungi</taxon>
        <taxon>Dikarya</taxon>
        <taxon>Ascomycota</taxon>
        <taxon>Saccharomycotina</taxon>
        <taxon>Pichiomycetes</taxon>
        <taxon>Pichiales</taxon>
        <taxon>Pichiaceae</taxon>
        <taxon>Brettanomyces</taxon>
    </lineage>
</organism>
<keyword evidence="2" id="KW-0479">Metal-binding</keyword>
<dbReference type="InParanoid" id="A0A448YPJ4"/>
<dbReference type="EMBL" id="CAACVR010000029">
    <property type="protein sequence ID" value="VEU22813.1"/>
    <property type="molecule type" value="Genomic_DNA"/>
</dbReference>
<evidence type="ECO:0000256" key="2">
    <source>
        <dbReference type="ARBA" id="ARBA00022723"/>
    </source>
</evidence>
<dbReference type="InterPro" id="IPR011032">
    <property type="entry name" value="GroES-like_sf"/>
</dbReference>
<sequence>MTGVNEIEAIGVHDFDHWIKHKKLTYKLKAMTQYYAAVKIIACGICFSDIHAASGAASRLYHPITVGHEIVGRIVAMSSAAGPKFIFGYRLGIGPQSDSCGQCSRCTDHTENNCEKILTYGTP</sequence>
<proteinExistence type="predicted"/>
<keyword evidence="4" id="KW-0560">Oxidoreductase</keyword>
<keyword evidence="3" id="KW-0862">Zinc</keyword>
<dbReference type="SUPFAM" id="SSF50129">
    <property type="entry name" value="GroES-like"/>
    <property type="match status" value="1"/>
</dbReference>
<protein>
    <submittedName>
        <fullName evidence="6">DEKNAAC103886</fullName>
    </submittedName>
</protein>
<comment type="cofactor">
    <cofactor evidence="1">
        <name>Zn(2+)</name>
        <dbReference type="ChEBI" id="CHEBI:29105"/>
    </cofactor>
</comment>
<gene>
    <name evidence="6" type="ORF">BRENAR_LOCUS3544</name>
</gene>
<dbReference type="PANTHER" id="PTHR42940:SF8">
    <property type="entry name" value="VACUOLAR PROTEIN SORTING-ASSOCIATED PROTEIN 11"/>
    <property type="match status" value="1"/>
</dbReference>
<dbReference type="Pfam" id="PF08240">
    <property type="entry name" value="ADH_N"/>
    <property type="match status" value="1"/>
</dbReference>
<evidence type="ECO:0000256" key="1">
    <source>
        <dbReference type="ARBA" id="ARBA00001947"/>
    </source>
</evidence>
<dbReference type="AlphaFoldDB" id="A0A448YPJ4"/>
<accession>A0A448YPJ4</accession>
<name>A0A448YPJ4_BRENA</name>
<feature type="domain" description="Alcohol dehydrogenase-like N-terminal" evidence="5">
    <location>
        <begin position="36"/>
        <end position="121"/>
    </location>
</feature>
<dbReference type="GO" id="GO:0046872">
    <property type="term" value="F:metal ion binding"/>
    <property type="evidence" value="ECO:0007669"/>
    <property type="project" value="UniProtKB-KW"/>
</dbReference>
<dbReference type="GO" id="GO:0005737">
    <property type="term" value="C:cytoplasm"/>
    <property type="evidence" value="ECO:0007669"/>
    <property type="project" value="TreeGrafter"/>
</dbReference>
<dbReference type="Proteomes" id="UP000290900">
    <property type="component" value="Unassembled WGS sequence"/>
</dbReference>
<dbReference type="InterPro" id="IPR013154">
    <property type="entry name" value="ADH-like_N"/>
</dbReference>
<evidence type="ECO:0000313" key="7">
    <source>
        <dbReference type="Proteomes" id="UP000290900"/>
    </source>
</evidence>